<keyword evidence="2" id="KW-1133">Transmembrane helix</keyword>
<dbReference type="AlphaFoldDB" id="A0A0R1WPE4"/>
<comment type="similarity">
    <text evidence="1">Belongs to the UPF0177 family.</text>
</comment>
<accession>A0A0R1WPE4</accession>
<feature type="transmembrane region" description="Helical" evidence="2">
    <location>
        <begin position="7"/>
        <end position="24"/>
    </location>
</feature>
<feature type="transmembrane region" description="Helical" evidence="2">
    <location>
        <begin position="103"/>
        <end position="125"/>
    </location>
</feature>
<dbReference type="PANTHER" id="PTHR36435:SF1">
    <property type="entry name" value="CAAX AMINO TERMINAL PROTEASE FAMILY PROTEIN"/>
    <property type="match status" value="1"/>
</dbReference>
<feature type="transmembrane region" description="Helical" evidence="2">
    <location>
        <begin position="36"/>
        <end position="63"/>
    </location>
</feature>
<gene>
    <name evidence="4" type="ORF">FC40_GL001319</name>
</gene>
<evidence type="ECO:0000259" key="3">
    <source>
        <dbReference type="Pfam" id="PF02517"/>
    </source>
</evidence>
<feature type="transmembrane region" description="Helical" evidence="2">
    <location>
        <begin position="182"/>
        <end position="202"/>
    </location>
</feature>
<feature type="transmembrane region" description="Helical" evidence="2">
    <location>
        <begin position="145"/>
        <end position="162"/>
    </location>
</feature>
<evidence type="ECO:0000313" key="4">
    <source>
        <dbReference type="EMBL" id="KRM19800.1"/>
    </source>
</evidence>
<reference evidence="4 5" key="1">
    <citation type="journal article" date="2015" name="Genome Announc.">
        <title>Expanding the biotechnology potential of lactobacilli through comparative genomics of 213 strains and associated genera.</title>
        <authorList>
            <person name="Sun Z."/>
            <person name="Harris H.M."/>
            <person name="McCann A."/>
            <person name="Guo C."/>
            <person name="Argimon S."/>
            <person name="Zhang W."/>
            <person name="Yang X."/>
            <person name="Jeffery I.B."/>
            <person name="Cooney J.C."/>
            <person name="Kagawa T.F."/>
            <person name="Liu W."/>
            <person name="Song Y."/>
            <person name="Salvetti E."/>
            <person name="Wrobel A."/>
            <person name="Rasinkangas P."/>
            <person name="Parkhill J."/>
            <person name="Rea M.C."/>
            <person name="O'Sullivan O."/>
            <person name="Ritari J."/>
            <person name="Douillard F.P."/>
            <person name="Paul Ross R."/>
            <person name="Yang R."/>
            <person name="Briner A.E."/>
            <person name="Felis G.E."/>
            <person name="de Vos W.M."/>
            <person name="Barrangou R."/>
            <person name="Klaenhammer T.R."/>
            <person name="Caufield P.W."/>
            <person name="Cui Y."/>
            <person name="Zhang H."/>
            <person name="O'Toole P.W."/>
        </authorList>
    </citation>
    <scope>NUCLEOTIDE SEQUENCE [LARGE SCALE GENOMIC DNA]</scope>
    <source>
        <strain evidence="4 5">DSM 18933</strain>
    </source>
</reference>
<sequence>MKFVGMLLLYSITQTIIFESASIFTQKKYVLMHHNISALTMVLVLGILIIMWLFGTFIVPAVWRVLENHSRPFFKAVVWEIKIIPKRWQFFLKKWKQLLQNPTFLRTLFLTWFVMLMCMGILMNVTQQNSTANQDELDAILKGALGQKIALNIIAIVVAPIFEETIFRHLVVQSLFKYEGYLPDSLLDAIALIVSACSFGLFHQPANFVEFFLYSMMGAFMFWMYRRYGLEGSVSLHMLNNTVASVGSLFALGLMI</sequence>
<keyword evidence="2" id="KW-0812">Transmembrane</keyword>
<dbReference type="STRING" id="1423755.FC40_GL001319"/>
<dbReference type="GO" id="GO:0080120">
    <property type="term" value="P:CAAX-box protein maturation"/>
    <property type="evidence" value="ECO:0007669"/>
    <property type="project" value="UniProtKB-ARBA"/>
</dbReference>
<dbReference type="Pfam" id="PF02517">
    <property type="entry name" value="Rce1-like"/>
    <property type="match status" value="1"/>
</dbReference>
<dbReference type="InterPro" id="IPR003675">
    <property type="entry name" value="Rce1/LyrA-like_dom"/>
</dbReference>
<evidence type="ECO:0000256" key="1">
    <source>
        <dbReference type="ARBA" id="ARBA00009067"/>
    </source>
</evidence>
<dbReference type="EMBL" id="AZGD01000031">
    <property type="protein sequence ID" value="KRM19800.1"/>
    <property type="molecule type" value="Genomic_DNA"/>
</dbReference>
<organism evidence="4 5">
    <name type="scientific">Ligilactobacillus hayakitensis DSM 18933 = JCM 14209</name>
    <dbReference type="NCBI Taxonomy" id="1423755"/>
    <lineage>
        <taxon>Bacteria</taxon>
        <taxon>Bacillati</taxon>
        <taxon>Bacillota</taxon>
        <taxon>Bacilli</taxon>
        <taxon>Lactobacillales</taxon>
        <taxon>Lactobacillaceae</taxon>
        <taxon>Ligilactobacillus</taxon>
    </lineage>
</organism>
<name>A0A0R1WPE4_9LACO</name>
<dbReference type="Proteomes" id="UP000051054">
    <property type="component" value="Unassembled WGS sequence"/>
</dbReference>
<protein>
    <recommendedName>
        <fullName evidence="3">CAAX prenyl protease 2/Lysostaphin resistance protein A-like domain-containing protein</fullName>
    </recommendedName>
</protein>
<keyword evidence="2" id="KW-0472">Membrane</keyword>
<evidence type="ECO:0000313" key="5">
    <source>
        <dbReference type="Proteomes" id="UP000051054"/>
    </source>
</evidence>
<dbReference type="PANTHER" id="PTHR36435">
    <property type="entry name" value="SLR1288 PROTEIN"/>
    <property type="match status" value="1"/>
</dbReference>
<feature type="transmembrane region" description="Helical" evidence="2">
    <location>
        <begin position="237"/>
        <end position="255"/>
    </location>
</feature>
<comment type="caution">
    <text evidence="4">The sequence shown here is derived from an EMBL/GenBank/DDBJ whole genome shotgun (WGS) entry which is preliminary data.</text>
</comment>
<dbReference type="PATRIC" id="fig|1423755.3.peg.1398"/>
<evidence type="ECO:0000256" key="2">
    <source>
        <dbReference type="SAM" id="Phobius"/>
    </source>
</evidence>
<feature type="domain" description="CAAX prenyl protease 2/Lysostaphin resistance protein A-like" evidence="3">
    <location>
        <begin position="149"/>
        <end position="243"/>
    </location>
</feature>
<feature type="transmembrane region" description="Helical" evidence="2">
    <location>
        <begin position="208"/>
        <end position="225"/>
    </location>
</feature>
<proteinExistence type="inferred from homology"/>
<keyword evidence="5" id="KW-1185">Reference proteome</keyword>
<dbReference type="eggNOG" id="COG1266">
    <property type="taxonomic scope" value="Bacteria"/>
</dbReference>
<dbReference type="GO" id="GO:0004175">
    <property type="term" value="F:endopeptidase activity"/>
    <property type="evidence" value="ECO:0007669"/>
    <property type="project" value="UniProtKB-ARBA"/>
</dbReference>
<dbReference type="InterPro" id="IPR052710">
    <property type="entry name" value="CAAX_protease"/>
</dbReference>